<gene>
    <name evidence="2" type="ORF">UPYG_G00093950</name>
</gene>
<feature type="compositionally biased region" description="Low complexity" evidence="1">
    <location>
        <begin position="275"/>
        <end position="291"/>
    </location>
</feature>
<protein>
    <submittedName>
        <fullName evidence="2">Uncharacterized protein</fullName>
    </submittedName>
</protein>
<feature type="region of interest" description="Disordered" evidence="1">
    <location>
        <begin position="124"/>
        <end position="204"/>
    </location>
</feature>
<feature type="compositionally biased region" description="Basic and acidic residues" evidence="1">
    <location>
        <begin position="394"/>
        <end position="409"/>
    </location>
</feature>
<keyword evidence="3" id="KW-1185">Reference proteome</keyword>
<feature type="compositionally biased region" description="Low complexity" evidence="1">
    <location>
        <begin position="45"/>
        <end position="56"/>
    </location>
</feature>
<organism evidence="2 3">
    <name type="scientific">Umbra pygmaea</name>
    <name type="common">Eastern mudminnow</name>
    <dbReference type="NCBI Taxonomy" id="75934"/>
    <lineage>
        <taxon>Eukaryota</taxon>
        <taxon>Metazoa</taxon>
        <taxon>Chordata</taxon>
        <taxon>Craniata</taxon>
        <taxon>Vertebrata</taxon>
        <taxon>Euteleostomi</taxon>
        <taxon>Actinopterygii</taxon>
        <taxon>Neopterygii</taxon>
        <taxon>Teleostei</taxon>
        <taxon>Protacanthopterygii</taxon>
        <taxon>Esociformes</taxon>
        <taxon>Umbridae</taxon>
        <taxon>Umbra</taxon>
    </lineage>
</organism>
<dbReference type="AlphaFoldDB" id="A0ABD0XP94"/>
<name>A0ABD0XP94_UMBPY</name>
<feature type="region of interest" description="Disordered" evidence="1">
    <location>
        <begin position="40"/>
        <end position="64"/>
    </location>
</feature>
<evidence type="ECO:0000313" key="2">
    <source>
        <dbReference type="EMBL" id="KAL0992487.1"/>
    </source>
</evidence>
<evidence type="ECO:0000256" key="1">
    <source>
        <dbReference type="SAM" id="MobiDB-lite"/>
    </source>
</evidence>
<feature type="compositionally biased region" description="Acidic residues" evidence="1">
    <location>
        <begin position="329"/>
        <end position="339"/>
    </location>
</feature>
<evidence type="ECO:0000313" key="3">
    <source>
        <dbReference type="Proteomes" id="UP001557470"/>
    </source>
</evidence>
<reference evidence="2 3" key="1">
    <citation type="submission" date="2024-06" db="EMBL/GenBank/DDBJ databases">
        <authorList>
            <person name="Pan Q."/>
            <person name="Wen M."/>
            <person name="Jouanno E."/>
            <person name="Zahm M."/>
            <person name="Klopp C."/>
            <person name="Cabau C."/>
            <person name="Louis A."/>
            <person name="Berthelot C."/>
            <person name="Parey E."/>
            <person name="Roest Crollius H."/>
            <person name="Montfort J."/>
            <person name="Robinson-Rechavi M."/>
            <person name="Bouchez O."/>
            <person name="Lampietro C."/>
            <person name="Lopez Roques C."/>
            <person name="Donnadieu C."/>
            <person name="Postlethwait J."/>
            <person name="Bobe J."/>
            <person name="Verreycken H."/>
            <person name="Guiguen Y."/>
        </authorList>
    </citation>
    <scope>NUCLEOTIDE SEQUENCE [LARGE SCALE GENOMIC DNA]</scope>
    <source>
        <strain evidence="2">Up_M1</strain>
        <tissue evidence="2">Testis</tissue>
    </source>
</reference>
<feature type="region of interest" description="Disordered" evidence="1">
    <location>
        <begin position="267"/>
        <end position="311"/>
    </location>
</feature>
<feature type="compositionally biased region" description="Basic and acidic residues" evidence="1">
    <location>
        <begin position="353"/>
        <end position="371"/>
    </location>
</feature>
<dbReference type="EMBL" id="JAGEUA010000003">
    <property type="protein sequence ID" value="KAL0992487.1"/>
    <property type="molecule type" value="Genomic_DNA"/>
</dbReference>
<sequence length="415" mass="44154">MTMMNSPFGLDDMEALLWGPSCPMADPTELLLHRDEVTSTVGGASPLSSSSSSPLPLTSPSPPTLLLQEEKTEADLQSLPWLAANELGHTGHVGAYVGKENAFCGLDWMSERVDLSEFDLDSLMGSCSPDGPPASPEDLPSFECPMELDSLPLSTPIDLPLAPCSPARDDPPDEIPSSPPCVPDPQEELEIKSEPRSPSPPPTFTLDLGSEVDLLEGGSPPLAIEVRQSVPRIVVSLSPTRIVLLLAPKQEVVATTTTADASFPEILSSDVGCGSRTFSSSTSSISTPPSRSHTRSKPYPAIPGPQHPDFATSRHFQRENAVCCWWNPEGEEAEEDGAEQDSGNPLPPEEEDRAGGSDGRVRRAGEEEPRVGGEGGFPGQGDPVPQRPHGRGASSKEQKVSLMEPEQRTAHGVSH</sequence>
<dbReference type="Proteomes" id="UP001557470">
    <property type="component" value="Unassembled WGS sequence"/>
</dbReference>
<feature type="region of interest" description="Disordered" evidence="1">
    <location>
        <begin position="329"/>
        <end position="415"/>
    </location>
</feature>
<proteinExistence type="predicted"/>
<accession>A0ABD0XP94</accession>
<comment type="caution">
    <text evidence="2">The sequence shown here is derived from an EMBL/GenBank/DDBJ whole genome shotgun (WGS) entry which is preliminary data.</text>
</comment>